<dbReference type="EMBL" id="FNXG01000002">
    <property type="protein sequence ID" value="SEH77751.1"/>
    <property type="molecule type" value="Genomic_DNA"/>
</dbReference>
<dbReference type="AlphaFoldDB" id="A0A1H6L0I6"/>
<gene>
    <name evidence="2" type="ORF">SAMN04488075_0994</name>
</gene>
<reference evidence="3" key="1">
    <citation type="submission" date="2016-10" db="EMBL/GenBank/DDBJ databases">
        <authorList>
            <person name="Varghese N."/>
            <person name="Submissions S."/>
        </authorList>
    </citation>
    <scope>NUCLEOTIDE SEQUENCE [LARGE SCALE GENOMIC DNA]</scope>
    <source>
        <strain evidence="3">DSM 11593</strain>
    </source>
</reference>
<keyword evidence="3" id="KW-1185">Reference proteome</keyword>
<sequence length="136" mass="15935">MARKPRSPKFPARTGATEPPPRQTDWQQLDWRTINPIHDRLLELVRAETGRSWKHVNGELHSHYKEMPFWIILEDEADVSKAHAVFREIVRPALSEIEPVQCTVSYTVVKNGKRKHYFLETNAEILDDTQTFDEGW</sequence>
<proteinExistence type="predicted"/>
<feature type="region of interest" description="Disordered" evidence="1">
    <location>
        <begin position="1"/>
        <end position="24"/>
    </location>
</feature>
<evidence type="ECO:0000313" key="3">
    <source>
        <dbReference type="Proteomes" id="UP000199125"/>
    </source>
</evidence>
<name>A0A1H6L0I6_9RHOB</name>
<protein>
    <submittedName>
        <fullName evidence="2">Uncharacterized protein</fullName>
    </submittedName>
</protein>
<dbReference type="OrthoDB" id="8479962at2"/>
<dbReference type="Proteomes" id="UP000199125">
    <property type="component" value="Unassembled WGS sequence"/>
</dbReference>
<evidence type="ECO:0000313" key="2">
    <source>
        <dbReference type="EMBL" id="SEH77751.1"/>
    </source>
</evidence>
<dbReference type="RefSeq" id="WP_090846006.1">
    <property type="nucleotide sequence ID" value="NZ_FNXG01000002.1"/>
</dbReference>
<accession>A0A1H6L0I6</accession>
<organism evidence="2 3">
    <name type="scientific">Paracoccus alkenifer</name>
    <dbReference type="NCBI Taxonomy" id="65735"/>
    <lineage>
        <taxon>Bacteria</taxon>
        <taxon>Pseudomonadati</taxon>
        <taxon>Pseudomonadota</taxon>
        <taxon>Alphaproteobacteria</taxon>
        <taxon>Rhodobacterales</taxon>
        <taxon>Paracoccaceae</taxon>
        <taxon>Paracoccus</taxon>
    </lineage>
</organism>
<evidence type="ECO:0000256" key="1">
    <source>
        <dbReference type="SAM" id="MobiDB-lite"/>
    </source>
</evidence>